<evidence type="ECO:0000256" key="3">
    <source>
        <dbReference type="ARBA" id="ARBA00022806"/>
    </source>
</evidence>
<dbReference type="EMBL" id="HBFQ01064876">
    <property type="protein sequence ID" value="CAD8871671.1"/>
    <property type="molecule type" value="Transcribed_RNA"/>
</dbReference>
<evidence type="ECO:0000256" key="1">
    <source>
        <dbReference type="ARBA" id="ARBA00022741"/>
    </source>
</evidence>
<keyword evidence="4" id="KW-0067">ATP-binding</keyword>
<feature type="compositionally biased region" description="Low complexity" evidence="5">
    <location>
        <begin position="685"/>
        <end position="706"/>
    </location>
</feature>
<dbReference type="GO" id="GO:0016787">
    <property type="term" value="F:hydrolase activity"/>
    <property type="evidence" value="ECO:0007669"/>
    <property type="project" value="UniProtKB-KW"/>
</dbReference>
<dbReference type="GO" id="GO:0004386">
    <property type="term" value="F:helicase activity"/>
    <property type="evidence" value="ECO:0007669"/>
    <property type="project" value="UniProtKB-KW"/>
</dbReference>
<feature type="region of interest" description="Disordered" evidence="5">
    <location>
        <begin position="336"/>
        <end position="364"/>
    </location>
</feature>
<feature type="compositionally biased region" description="Basic residues" evidence="5">
    <location>
        <begin position="707"/>
        <end position="717"/>
    </location>
</feature>
<dbReference type="Gene3D" id="3.40.50.300">
    <property type="entry name" value="P-loop containing nucleotide triphosphate hydrolases"/>
    <property type="match status" value="2"/>
</dbReference>
<dbReference type="InterPro" id="IPR045055">
    <property type="entry name" value="DNA2/NAM7-like"/>
</dbReference>
<evidence type="ECO:0000313" key="8">
    <source>
        <dbReference type="EMBL" id="CAD8871671.1"/>
    </source>
</evidence>
<dbReference type="InterPro" id="IPR027417">
    <property type="entry name" value="P-loop_NTPase"/>
</dbReference>
<dbReference type="PANTHER" id="PTHR10887">
    <property type="entry name" value="DNA2/NAM7 HELICASE FAMILY"/>
    <property type="match status" value="1"/>
</dbReference>
<sequence length="850" mass="91975">MVTHRDQDTLQYFAHFCVLLHLEYLAEVSSIRRRRSQGSEQLVRTGWALTGLSVKAVFGRRDGGRKMLPGWQDNGSEMIALVLPREFDMERCRFLRGDCVTLSEQDPLRDRVGEGLITSVKPGVMVVQLSGRLPKGRGKTWRIDKAANRTTYDRQFAALLQIATAGKLAPCCELLVAARVGALDSDARMHRSATSPDEKDGKVQRAAQIAAEKPRSDDGKFQQAMGDLGDTGMNESQRNALLGSLNRTCTIVQGPPGTGKTHVSVQVLRLWKVLGMTPLLATSDSNVAVDNIAAGLHGVGVRVVRVGRPEKVRGQLEEITLEAQVQKAKEKKAQELAEASNSDGSERVASRQKGRDAAVSLEDEHELRRQANRQDFELQMKILREAEVVCTTTISAGGDFLSKLHFSGILIDEVAQATELSAVVPIVLRGGNALKRLVLVGDHCQLPPGIASQEAESRGLSLSIYSRLQGGGVEPTFLDTQYRSHPKLVEFSSQVFYNGALGSGIDASVRLPLRGIPWPNREVPVAFVDVHASEEAEGDSKYNPTEAEQVLRLVRQVLSAGELTLNDIGIVTPYASQVRRLRQLLRPLVPRGTNPRFLEIASVDAFQGREKELIVFSAVRCNTRGTVGFLGDWRRLNVMLTRARRGLVVFGSAATLSHDPHWKQWLVWCQKNGTVHGPALPCSSVKAQGSSGSSSSRSHSTSSKSCSRSRSRRKSPRRPSGWDQVSNVRVNGQCDAVRHPSSWPVVAQPAIAAGMQGVTVRHVTPSPRAWSGAIGEARAPGSFVRGVGIGQGRAPSPCGPCGYPPGAVLSMPSGRPAGRGAVPGGALWPATNTVFLTPPLLASFSGRGKC</sequence>
<evidence type="ECO:0000256" key="2">
    <source>
        <dbReference type="ARBA" id="ARBA00022801"/>
    </source>
</evidence>
<organism evidence="8">
    <name type="scientific">Noctiluca scintillans</name>
    <name type="common">Sea sparkle</name>
    <name type="synonym">Red tide dinoflagellate</name>
    <dbReference type="NCBI Taxonomy" id="2966"/>
    <lineage>
        <taxon>Eukaryota</taxon>
        <taxon>Sar</taxon>
        <taxon>Alveolata</taxon>
        <taxon>Dinophyceae</taxon>
        <taxon>Noctilucales</taxon>
        <taxon>Noctilucaceae</taxon>
        <taxon>Noctiluca</taxon>
    </lineage>
</organism>
<keyword evidence="3" id="KW-0347">Helicase</keyword>
<protein>
    <submittedName>
        <fullName evidence="8">Uncharacterized protein</fullName>
    </submittedName>
</protein>
<dbReference type="PANTHER" id="PTHR10887:SF495">
    <property type="entry name" value="HELICASE SENATAXIN ISOFORM X1-RELATED"/>
    <property type="match status" value="1"/>
</dbReference>
<keyword evidence="1" id="KW-0547">Nucleotide-binding</keyword>
<evidence type="ECO:0000259" key="7">
    <source>
        <dbReference type="Pfam" id="PF13087"/>
    </source>
</evidence>
<name>A0A7S1FK90_NOCSC</name>
<dbReference type="InterPro" id="IPR041677">
    <property type="entry name" value="DNA2/NAM7_AAA_11"/>
</dbReference>
<gene>
    <name evidence="8" type="ORF">NSCI0253_LOCUS46028</name>
</gene>
<keyword evidence="2" id="KW-0378">Hydrolase</keyword>
<evidence type="ECO:0000259" key="6">
    <source>
        <dbReference type="Pfam" id="PF13086"/>
    </source>
</evidence>
<dbReference type="SUPFAM" id="SSF52540">
    <property type="entry name" value="P-loop containing nucleoside triphosphate hydrolases"/>
    <property type="match status" value="1"/>
</dbReference>
<proteinExistence type="predicted"/>
<feature type="domain" description="DNA2/NAM7 helicase helicase" evidence="6">
    <location>
        <begin position="233"/>
        <end position="452"/>
    </location>
</feature>
<evidence type="ECO:0000256" key="4">
    <source>
        <dbReference type="ARBA" id="ARBA00022840"/>
    </source>
</evidence>
<dbReference type="FunFam" id="3.40.50.300:FF:000326">
    <property type="entry name" value="P-loop containing nucleoside triphosphate hydrolase"/>
    <property type="match status" value="1"/>
</dbReference>
<dbReference type="GO" id="GO:0005694">
    <property type="term" value="C:chromosome"/>
    <property type="evidence" value="ECO:0007669"/>
    <property type="project" value="UniProtKB-ARBA"/>
</dbReference>
<accession>A0A7S1FK90</accession>
<dbReference type="Pfam" id="PF13087">
    <property type="entry name" value="AAA_12"/>
    <property type="match status" value="1"/>
</dbReference>
<dbReference type="InterPro" id="IPR047187">
    <property type="entry name" value="SF1_C_Upf1"/>
</dbReference>
<evidence type="ECO:0000256" key="5">
    <source>
        <dbReference type="SAM" id="MobiDB-lite"/>
    </source>
</evidence>
<dbReference type="AlphaFoldDB" id="A0A7S1FK90"/>
<dbReference type="Gene3D" id="2.40.30.270">
    <property type="match status" value="1"/>
</dbReference>
<feature type="domain" description="DNA2/NAM7 helicase-like C-terminal" evidence="7">
    <location>
        <begin position="461"/>
        <end position="653"/>
    </location>
</feature>
<feature type="region of interest" description="Disordered" evidence="5">
    <location>
        <begin position="685"/>
        <end position="727"/>
    </location>
</feature>
<reference evidence="8" key="1">
    <citation type="submission" date="2021-01" db="EMBL/GenBank/DDBJ databases">
        <authorList>
            <person name="Corre E."/>
            <person name="Pelletier E."/>
            <person name="Niang G."/>
            <person name="Scheremetjew M."/>
            <person name="Finn R."/>
            <person name="Kale V."/>
            <person name="Holt S."/>
            <person name="Cochrane G."/>
            <person name="Meng A."/>
            <person name="Brown T."/>
            <person name="Cohen L."/>
        </authorList>
    </citation>
    <scope>NUCLEOTIDE SEQUENCE</scope>
</reference>
<dbReference type="CDD" id="cd18808">
    <property type="entry name" value="SF1_C_Upf1"/>
    <property type="match status" value="1"/>
</dbReference>
<dbReference type="GO" id="GO:0005524">
    <property type="term" value="F:ATP binding"/>
    <property type="evidence" value="ECO:0007669"/>
    <property type="project" value="UniProtKB-KW"/>
</dbReference>
<dbReference type="InterPro" id="IPR041679">
    <property type="entry name" value="DNA2/NAM7-like_C"/>
</dbReference>
<feature type="region of interest" description="Disordered" evidence="5">
    <location>
        <begin position="189"/>
        <end position="222"/>
    </location>
</feature>
<dbReference type="Pfam" id="PF13086">
    <property type="entry name" value="AAA_11"/>
    <property type="match status" value="1"/>
</dbReference>
<feature type="compositionally biased region" description="Basic and acidic residues" evidence="5">
    <location>
        <begin position="344"/>
        <end position="356"/>
    </location>
</feature>